<proteinExistence type="predicted"/>
<keyword evidence="4" id="KW-1185">Reference proteome</keyword>
<dbReference type="AlphaFoldDB" id="A0AAU9IS96"/>
<evidence type="ECO:0000259" key="2">
    <source>
        <dbReference type="Pfam" id="PF25474"/>
    </source>
</evidence>
<evidence type="ECO:0000256" key="1">
    <source>
        <dbReference type="SAM" id="Phobius"/>
    </source>
</evidence>
<name>A0AAU9IS96_9CILI</name>
<organism evidence="3 4">
    <name type="scientific">Blepharisma stoltei</name>
    <dbReference type="NCBI Taxonomy" id="1481888"/>
    <lineage>
        <taxon>Eukaryota</taxon>
        <taxon>Sar</taxon>
        <taxon>Alveolata</taxon>
        <taxon>Ciliophora</taxon>
        <taxon>Postciliodesmatophora</taxon>
        <taxon>Heterotrichea</taxon>
        <taxon>Heterotrichida</taxon>
        <taxon>Blepharismidae</taxon>
        <taxon>Blepharisma</taxon>
    </lineage>
</organism>
<feature type="transmembrane region" description="Helical" evidence="1">
    <location>
        <begin position="200"/>
        <end position="219"/>
    </location>
</feature>
<keyword evidence="1" id="KW-0812">Transmembrane</keyword>
<feature type="transmembrane region" description="Helical" evidence="1">
    <location>
        <begin position="33"/>
        <end position="54"/>
    </location>
</feature>
<reference evidence="3" key="1">
    <citation type="submission" date="2021-09" db="EMBL/GenBank/DDBJ databases">
        <authorList>
            <consortium name="AG Swart"/>
            <person name="Singh M."/>
            <person name="Singh A."/>
            <person name="Seah K."/>
            <person name="Emmerich C."/>
        </authorList>
    </citation>
    <scope>NUCLEOTIDE SEQUENCE</scope>
    <source>
        <strain evidence="3">ATCC30299</strain>
    </source>
</reference>
<protein>
    <recommendedName>
        <fullName evidence="2">TmcB/TmcC TPR repeats domain-containing protein</fullName>
    </recommendedName>
</protein>
<feature type="transmembrane region" description="Helical" evidence="1">
    <location>
        <begin position="176"/>
        <end position="194"/>
    </location>
</feature>
<dbReference type="InterPro" id="IPR057352">
    <property type="entry name" value="TPR_TmcB/C"/>
</dbReference>
<gene>
    <name evidence="3" type="ORF">BSTOLATCC_MIC3460</name>
</gene>
<feature type="transmembrane region" description="Helical" evidence="1">
    <location>
        <begin position="799"/>
        <end position="822"/>
    </location>
</feature>
<feature type="transmembrane region" description="Helical" evidence="1">
    <location>
        <begin position="74"/>
        <end position="98"/>
    </location>
</feature>
<comment type="caution">
    <text evidence="3">The sequence shown here is derived from an EMBL/GenBank/DDBJ whole genome shotgun (WGS) entry which is preliminary data.</text>
</comment>
<feature type="transmembrane region" description="Helical" evidence="1">
    <location>
        <begin position="1032"/>
        <end position="1055"/>
    </location>
</feature>
<sequence>MFLGVFLLVYITYHSYSIQKLFLLIFKRIFDVWAIFFMVPSMTLFSIFLKYNFLPKDHIWEYRTHNEFANFEINIYWEVAIIFAMILSFPLLLCYANFSGEIRHSISKKVINARAHSKINIQIALFTWFLPIFYAILAEDYIIYFQLSILTISILLSIETLILLPYFSIYCNCVQLLRLSFIALVSFSFIFGYALDNSLVISFLAIILGLSSIKITIFLTRKFYSKIKPEIPTNLSEINSEYDLEKSLRFVLCSSDNEHKDQIIQIFQSFFIKNYTLRSRLQAIWIANYCIFALKDESLAKIKLSQVKKVSDWSLEGKYQEYLCNKNILEINKSECEQFINYLQHLNWIKKEDKTLCWNLLTFWEEITSLTPDLPKIIQGLGYIHHEISYLNTAYHQLTTKFFKSRESIALYATYLKNIYFDMEKSVLLEAKLRSFDKIAGNAAYDYSNFSYFSGVNGILISSAEEDDFGEIFFANKKFGEVVQCPLHSIIGNNLLNFLPSIYHTKIKENANYVSNFGSSSEIDLTEGLFLISPANILTECTAICYLTSINNFLVTSMTFKPILANHEIALIMENGEIFCHSINFFKPCRTCYDLQGLFIKNLFSDLESIDLQDFVPYPVPAFQKGAYVVQAYKDYHVFKIYYLLLINDPKEILKWKGFIHHSSHEEDLSKSNEMEISLFKAFEDEEINIADHNIYDTETNLDPHKDSISHNSLDAIENFLSEKIEDEKSIISQGSPKYRFFKMIGISSRSINILHIAFIISILSVIATNIGVLFYAIYNVDYVSNMDLPVAVGKTAKLLQATGFIAHTIFLVASSGTPFAAQIVKIMTPGLAGKVMSVESLYLNITQELDKWDYCSGLSTFTDEHISIWEIEGEPYKKKSNLLNAISQFIRYGNAILQKLNSSEDISKEVSFVELNGFGEAFQFSNQSMYDIISCQKDIMDDFKTKMLIFLILGVAVLAICVCCMIPFCYSTIKIENNLWNNIRDKTFNCYFELTQLSIERLTTVHYEPEIMLDNARPTKKKYKFNIYWKYLWRISLYFLLVSTFSIINITYFYEKCTDYLSKRPEIIRDLINGQIVYTGLGVWTIKAFSDNMLLASNALVNIIPFSNSESVWQETITKISLFKTHLRQPKYSSILSDDFKNEYFENGNVALSDVFIYGKNTGQNILEFDSYFIVYSYPGFQLWLNWLITLGKSSDSFDVLTDEIDKYSQSKIDDQMNIIFIVLVVFIIISIFMYLGLYLRFFKREKKYLQKINSVMRIMPH</sequence>
<feature type="transmembrane region" description="Helical" evidence="1">
    <location>
        <begin position="143"/>
        <end position="164"/>
    </location>
</feature>
<feature type="transmembrane region" description="Helical" evidence="1">
    <location>
        <begin position="1170"/>
        <end position="1190"/>
    </location>
</feature>
<feature type="transmembrane region" description="Helical" evidence="1">
    <location>
        <begin position="6"/>
        <end position="26"/>
    </location>
</feature>
<keyword evidence="1" id="KW-0472">Membrane</keyword>
<keyword evidence="1" id="KW-1133">Transmembrane helix</keyword>
<feature type="domain" description="TmcB/TmcC TPR repeats" evidence="2">
    <location>
        <begin position="338"/>
        <end position="426"/>
    </location>
</feature>
<evidence type="ECO:0000313" key="3">
    <source>
        <dbReference type="EMBL" id="CAG9311168.1"/>
    </source>
</evidence>
<feature type="transmembrane region" description="Helical" evidence="1">
    <location>
        <begin position="948"/>
        <end position="974"/>
    </location>
</feature>
<accession>A0AAU9IS96</accession>
<evidence type="ECO:0000313" key="4">
    <source>
        <dbReference type="Proteomes" id="UP001162131"/>
    </source>
</evidence>
<dbReference type="Proteomes" id="UP001162131">
    <property type="component" value="Unassembled WGS sequence"/>
</dbReference>
<feature type="transmembrane region" description="Helical" evidence="1">
    <location>
        <begin position="754"/>
        <end position="779"/>
    </location>
</feature>
<feature type="transmembrane region" description="Helical" evidence="1">
    <location>
        <begin position="1220"/>
        <end position="1243"/>
    </location>
</feature>
<feature type="transmembrane region" description="Helical" evidence="1">
    <location>
        <begin position="119"/>
        <end position="137"/>
    </location>
</feature>
<dbReference type="Pfam" id="PF25474">
    <property type="entry name" value="TPR_TmcB"/>
    <property type="match status" value="1"/>
</dbReference>
<dbReference type="EMBL" id="CAJZBQ010000004">
    <property type="protein sequence ID" value="CAG9311168.1"/>
    <property type="molecule type" value="Genomic_DNA"/>
</dbReference>